<protein>
    <submittedName>
        <fullName evidence="2">Maleylpyruvate isomerase</fullName>
    </submittedName>
</protein>
<dbReference type="NCBIfam" id="TIGR03083">
    <property type="entry name" value="maleylpyruvate isomerase family mycothiol-dependent enzyme"/>
    <property type="match status" value="1"/>
</dbReference>
<organism evidence="2 3">
    <name type="scientific">Krasilnikoviella flava</name>
    <dbReference type="NCBI Taxonomy" id="526729"/>
    <lineage>
        <taxon>Bacteria</taxon>
        <taxon>Bacillati</taxon>
        <taxon>Actinomycetota</taxon>
        <taxon>Actinomycetes</taxon>
        <taxon>Micrococcales</taxon>
        <taxon>Promicromonosporaceae</taxon>
        <taxon>Krasilnikoviella</taxon>
    </lineage>
</organism>
<sequence>MAVTRPDTAHTHLVAHALADADAALAALIDVVRGLPDDAGADPSPLDGWSRGHVLSHVANVGSALARQAEFAARGEKVAPYDGGRTGRAAAIEAGADRSAAEHAAALEVSRARLAAAWPAPGDALWAAPVAYRDGVLVDALLAWWREARIHAVDATVGVDAAGLGYGSWDDAFCAHLRDFLAVRLPGADGTGARLELVGDPRDVAAWLAGREPSGPVSALRDGAAAALPELGPWPSSSAPTR</sequence>
<keyword evidence="2" id="KW-0413">Isomerase</keyword>
<evidence type="ECO:0000313" key="3">
    <source>
        <dbReference type="Proteomes" id="UP000189777"/>
    </source>
</evidence>
<dbReference type="Pfam" id="PF11716">
    <property type="entry name" value="MDMPI_N"/>
    <property type="match status" value="1"/>
</dbReference>
<evidence type="ECO:0000259" key="1">
    <source>
        <dbReference type="Pfam" id="PF11716"/>
    </source>
</evidence>
<feature type="domain" description="Mycothiol-dependent maleylpyruvate isomerase metal-binding" evidence="1">
    <location>
        <begin position="22"/>
        <end position="155"/>
    </location>
</feature>
<reference evidence="2 3" key="1">
    <citation type="submission" date="2017-02" db="EMBL/GenBank/DDBJ databases">
        <authorList>
            <person name="Peterson S.W."/>
        </authorList>
    </citation>
    <scope>NUCLEOTIDE SEQUENCE [LARGE SCALE GENOMIC DNA]</scope>
    <source>
        <strain evidence="2 3">DSM 21481</strain>
    </source>
</reference>
<proteinExistence type="predicted"/>
<dbReference type="Gene3D" id="1.20.120.450">
    <property type="entry name" value="dinb family like domain"/>
    <property type="match status" value="1"/>
</dbReference>
<dbReference type="GO" id="GO:0016853">
    <property type="term" value="F:isomerase activity"/>
    <property type="evidence" value="ECO:0007669"/>
    <property type="project" value="UniProtKB-KW"/>
</dbReference>
<gene>
    <name evidence="2" type="ORF">SAMN04324258_2473</name>
</gene>
<evidence type="ECO:0000313" key="2">
    <source>
        <dbReference type="EMBL" id="SKC67563.1"/>
    </source>
</evidence>
<name>A0A1T5KV79_9MICO</name>
<dbReference type="GO" id="GO:0046872">
    <property type="term" value="F:metal ion binding"/>
    <property type="evidence" value="ECO:0007669"/>
    <property type="project" value="InterPro"/>
</dbReference>
<keyword evidence="3" id="KW-1185">Reference proteome</keyword>
<dbReference type="STRING" id="526729.SAMN04324258_2473"/>
<dbReference type="Proteomes" id="UP000189777">
    <property type="component" value="Unassembled WGS sequence"/>
</dbReference>
<dbReference type="EMBL" id="FUZQ01000004">
    <property type="protein sequence ID" value="SKC67563.1"/>
    <property type="molecule type" value="Genomic_DNA"/>
</dbReference>
<dbReference type="InterPro" id="IPR017517">
    <property type="entry name" value="Maleyloyr_isom"/>
</dbReference>
<dbReference type="AlphaFoldDB" id="A0A1T5KV79"/>
<keyword evidence="2" id="KW-0670">Pyruvate</keyword>
<dbReference type="SUPFAM" id="SSF109854">
    <property type="entry name" value="DinB/YfiT-like putative metalloenzymes"/>
    <property type="match status" value="1"/>
</dbReference>
<accession>A0A1T5KV79</accession>
<dbReference type="InterPro" id="IPR034660">
    <property type="entry name" value="DinB/YfiT-like"/>
</dbReference>
<dbReference type="InterPro" id="IPR024344">
    <property type="entry name" value="MDMPI_metal-binding"/>
</dbReference>